<dbReference type="GO" id="GO:0004879">
    <property type="term" value="F:nuclear receptor activity"/>
    <property type="evidence" value="ECO:0007669"/>
    <property type="project" value="InterPro"/>
</dbReference>
<evidence type="ECO:0000313" key="16">
    <source>
        <dbReference type="EMBL" id="KRY51626.1"/>
    </source>
</evidence>
<keyword evidence="17" id="KW-1185">Reference proteome</keyword>
<evidence type="ECO:0000256" key="12">
    <source>
        <dbReference type="ARBA" id="ARBA00075617"/>
    </source>
</evidence>
<sequence length="721" mass="79049">LRNLYLCMSSEAWFTSESYTTTTATTTTNTTTTATTITTTTTTTTTTSSFSSSEQKGKEESIFCSTLQQQQQSPTLYPHSSKQTCSLSNYSSSGMPSMLGTSETALLSALSETQPLDKDMLYVEQMHRARQFFGATPQISGAGQASTFVEEPTTMWCDLPGSSYKMFDRPYREQQPASGLTVLPSSCLSSNYVRTEDQYPQLHAAESASSCTQQAPTYFPIAPNEPSLPSTYGYLTGTTTPQTAGSRMQQRITRAFSSPEIETPQLASMLSAYANPDSMYLSHSLPCVQSTYIPEPNEALLSNRWEPQTTPPSSHSSSCVSPTCHQVAFFSLKDSQSEVKISNDTIAHSSSTFGSSSLAPSGSPSQTNQTCAVCGDHAACQHYGVRTCEGCKGFFKRTVQKNAKYVCMGSRDCVIDKRRRNRCQYCRFQKCMAVGMVKEVVRMDSLKGRRGRLPSRSKVADDSSSTSLTSSLVHAHMVHVIAKSSTEAMAPGDFFMNTDESLLSSLNYSLAVVHRWAERLPGWSTLSASDQRQLLKAGSMNVMHIRIAYRSMDNVNESGVGNLTFEDGSVRRVDDFRQFWHPWFNALTSLTCHFGHVLDLDLTAVACLTALAILMNGKPNLQSVEMVDQLKNNVLNCLKVHCTYAQVARHKPQYFAKILATLHDLNTISAKLICCCQIDKAAGVILPELLEEACSFLPTPEQYKSSGTGCIGEPSTSLLPP</sequence>
<keyword evidence="8 13" id="KW-0675">Receptor</keyword>
<organism evidence="16 17">
    <name type="scientific">Trichinella britovi</name>
    <name type="common">Parasitic roundworm</name>
    <dbReference type="NCBI Taxonomy" id="45882"/>
    <lineage>
        <taxon>Eukaryota</taxon>
        <taxon>Metazoa</taxon>
        <taxon>Ecdysozoa</taxon>
        <taxon>Nematoda</taxon>
        <taxon>Enoplea</taxon>
        <taxon>Dorylaimia</taxon>
        <taxon>Trichinellida</taxon>
        <taxon>Trichinellidae</taxon>
        <taxon>Trichinella</taxon>
    </lineage>
</organism>
<comment type="subcellular location">
    <subcellularLocation>
        <location evidence="1 13">Nucleus</location>
    </subcellularLocation>
</comment>
<proteinExistence type="inferred from homology"/>
<dbReference type="GO" id="GO:0035259">
    <property type="term" value="F:nuclear glucocorticoid receptor binding"/>
    <property type="evidence" value="ECO:0007669"/>
    <property type="project" value="TreeGrafter"/>
</dbReference>
<dbReference type="GO" id="GO:0000978">
    <property type="term" value="F:RNA polymerase II cis-regulatory region sequence-specific DNA binding"/>
    <property type="evidence" value="ECO:0007669"/>
    <property type="project" value="TreeGrafter"/>
</dbReference>
<dbReference type="Pfam" id="PF00105">
    <property type="entry name" value="zf-C4"/>
    <property type="match status" value="1"/>
</dbReference>
<keyword evidence="3 13" id="KW-0863">Zinc-finger</keyword>
<dbReference type="Gene3D" id="1.10.565.10">
    <property type="entry name" value="Retinoid X Receptor"/>
    <property type="match status" value="1"/>
</dbReference>
<dbReference type="InterPro" id="IPR000536">
    <property type="entry name" value="Nucl_hrmn_rcpt_lig-bd"/>
</dbReference>
<feature type="domain" description="NR LBD" evidence="15">
    <location>
        <begin position="464"/>
        <end position="698"/>
    </location>
</feature>
<evidence type="ECO:0000256" key="9">
    <source>
        <dbReference type="ARBA" id="ARBA00023242"/>
    </source>
</evidence>
<comment type="subunit">
    <text evidence="10">Forms a heterodimer with USP.</text>
</comment>
<dbReference type="GO" id="GO:0005634">
    <property type="term" value="C:nucleus"/>
    <property type="evidence" value="ECO:0007669"/>
    <property type="project" value="UniProtKB-SubCell"/>
</dbReference>
<evidence type="ECO:0000256" key="11">
    <source>
        <dbReference type="ARBA" id="ARBA00071265"/>
    </source>
</evidence>
<evidence type="ECO:0000256" key="8">
    <source>
        <dbReference type="ARBA" id="ARBA00023170"/>
    </source>
</evidence>
<dbReference type="GO" id="GO:0008270">
    <property type="term" value="F:zinc ion binding"/>
    <property type="evidence" value="ECO:0007669"/>
    <property type="project" value="UniProtKB-KW"/>
</dbReference>
<dbReference type="PRINTS" id="PR00047">
    <property type="entry name" value="STROIDFINGER"/>
</dbReference>
<dbReference type="EMBL" id="JYDI01000121">
    <property type="protein sequence ID" value="KRY51626.1"/>
    <property type="molecule type" value="Genomic_DNA"/>
</dbReference>
<dbReference type="PRINTS" id="PR01284">
    <property type="entry name" value="NUCLEARECPTR"/>
</dbReference>
<dbReference type="Proteomes" id="UP000054653">
    <property type="component" value="Unassembled WGS sequence"/>
</dbReference>
<dbReference type="FunFam" id="3.30.50.10:FF:000009">
    <property type="entry name" value="nuclear receptor subfamily 4 group A member 2"/>
    <property type="match status" value="1"/>
</dbReference>
<evidence type="ECO:0000256" key="4">
    <source>
        <dbReference type="ARBA" id="ARBA00022833"/>
    </source>
</evidence>
<dbReference type="SUPFAM" id="SSF48508">
    <property type="entry name" value="Nuclear receptor ligand-binding domain"/>
    <property type="match status" value="1"/>
</dbReference>
<comment type="similarity">
    <text evidence="13">Belongs to the nuclear hormone receptor family.</text>
</comment>
<dbReference type="Gene3D" id="3.30.50.10">
    <property type="entry name" value="Erythroid Transcription Factor GATA-1, subunit A"/>
    <property type="match status" value="1"/>
</dbReference>
<dbReference type="SMART" id="SM00430">
    <property type="entry name" value="HOLI"/>
    <property type="match status" value="1"/>
</dbReference>
<gene>
    <name evidence="16" type="primary">NR4A1</name>
    <name evidence="16" type="ORF">T03_14322</name>
</gene>
<comment type="caution">
    <text evidence="16">The sequence shown here is derived from an EMBL/GenBank/DDBJ whole genome shotgun (WGS) entry which is preliminary data.</text>
</comment>
<dbReference type="PANTHER" id="PTHR24085:SF4">
    <property type="entry name" value="NUCLEAR HORMONE RECEPTOR HR38-RELATED"/>
    <property type="match status" value="1"/>
</dbReference>
<dbReference type="CDD" id="cd06969">
    <property type="entry name" value="NR_DBD_NGFI-B"/>
    <property type="match status" value="1"/>
</dbReference>
<evidence type="ECO:0000256" key="13">
    <source>
        <dbReference type="RuleBase" id="RU004334"/>
    </source>
</evidence>
<dbReference type="PROSITE" id="PS51030">
    <property type="entry name" value="NUCLEAR_REC_DBD_2"/>
    <property type="match status" value="1"/>
</dbReference>
<dbReference type="PRINTS" id="PR00398">
    <property type="entry name" value="STRDHORMONER"/>
</dbReference>
<dbReference type="PROSITE" id="PS51843">
    <property type="entry name" value="NR_LBD"/>
    <property type="match status" value="1"/>
</dbReference>
<dbReference type="PROSITE" id="PS00031">
    <property type="entry name" value="NUCLEAR_REC_DBD_1"/>
    <property type="match status" value="1"/>
</dbReference>
<evidence type="ECO:0000256" key="7">
    <source>
        <dbReference type="ARBA" id="ARBA00023163"/>
    </source>
</evidence>
<dbReference type="InterPro" id="IPR003070">
    <property type="entry name" value="NR4A1-3"/>
</dbReference>
<dbReference type="SUPFAM" id="SSF57716">
    <property type="entry name" value="Glucocorticoid receptor-like (DNA-binding domain)"/>
    <property type="match status" value="1"/>
</dbReference>
<keyword evidence="5 13" id="KW-0805">Transcription regulation</keyword>
<keyword evidence="7 13" id="KW-0804">Transcription</keyword>
<feature type="non-terminal residue" evidence="16">
    <location>
        <position position="1"/>
    </location>
</feature>
<evidence type="ECO:0000256" key="6">
    <source>
        <dbReference type="ARBA" id="ARBA00023125"/>
    </source>
</evidence>
<evidence type="ECO:0000256" key="10">
    <source>
        <dbReference type="ARBA" id="ARBA00065130"/>
    </source>
</evidence>
<dbReference type="InterPro" id="IPR013088">
    <property type="entry name" value="Znf_NHR/GATA"/>
</dbReference>
<evidence type="ECO:0000259" key="14">
    <source>
        <dbReference type="PROSITE" id="PS51030"/>
    </source>
</evidence>
<dbReference type="InterPro" id="IPR035500">
    <property type="entry name" value="NHR-like_dom_sf"/>
</dbReference>
<dbReference type="InterPro" id="IPR001628">
    <property type="entry name" value="Znf_hrmn_rcpt"/>
</dbReference>
<keyword evidence="2 13" id="KW-0479">Metal-binding</keyword>
<dbReference type="SMART" id="SM00399">
    <property type="entry name" value="ZnF_C4"/>
    <property type="match status" value="1"/>
</dbReference>
<protein>
    <recommendedName>
        <fullName evidence="11">Probable nuclear hormone receptor HR38</fullName>
    </recommendedName>
    <alternativeName>
        <fullName evidence="12">Nuclear receptor subfamily 4 group A member 4</fullName>
    </alternativeName>
</protein>
<dbReference type="GO" id="GO:0005667">
    <property type="term" value="C:transcription regulator complex"/>
    <property type="evidence" value="ECO:0007669"/>
    <property type="project" value="TreeGrafter"/>
</dbReference>
<evidence type="ECO:0000256" key="1">
    <source>
        <dbReference type="ARBA" id="ARBA00004123"/>
    </source>
</evidence>
<keyword evidence="6 13" id="KW-0238">DNA-binding</keyword>
<name>A0A0V1CQR6_TRIBR</name>
<reference evidence="16 17" key="1">
    <citation type="submission" date="2015-01" db="EMBL/GenBank/DDBJ databases">
        <title>Evolution of Trichinella species and genotypes.</title>
        <authorList>
            <person name="Korhonen P.K."/>
            <person name="Edoardo P."/>
            <person name="Giuseppe L.R."/>
            <person name="Gasser R.B."/>
        </authorList>
    </citation>
    <scope>NUCLEOTIDE SEQUENCE [LARGE SCALE GENOMIC DNA]</scope>
    <source>
        <strain evidence="16">ISS120</strain>
    </source>
</reference>
<evidence type="ECO:0000256" key="3">
    <source>
        <dbReference type="ARBA" id="ARBA00022771"/>
    </source>
</evidence>
<keyword evidence="9 13" id="KW-0539">Nucleus</keyword>
<dbReference type="PANTHER" id="PTHR24085">
    <property type="entry name" value="NUCLEAR HORMONE RECEPTOR"/>
    <property type="match status" value="1"/>
</dbReference>
<dbReference type="InterPro" id="IPR001723">
    <property type="entry name" value="Nuclear_hrmn_rcpt"/>
</dbReference>
<feature type="domain" description="Nuclear receptor" evidence="14">
    <location>
        <begin position="368"/>
        <end position="443"/>
    </location>
</feature>
<evidence type="ECO:0000256" key="2">
    <source>
        <dbReference type="ARBA" id="ARBA00022723"/>
    </source>
</evidence>
<accession>A0A0V1CQR6</accession>
<keyword evidence="4 13" id="KW-0862">Zinc</keyword>
<dbReference type="OrthoDB" id="5771769at2759"/>
<evidence type="ECO:0000259" key="15">
    <source>
        <dbReference type="PROSITE" id="PS51843"/>
    </source>
</evidence>
<evidence type="ECO:0000313" key="17">
    <source>
        <dbReference type="Proteomes" id="UP000054653"/>
    </source>
</evidence>
<dbReference type="AlphaFoldDB" id="A0A0V1CQR6"/>
<dbReference type="GO" id="GO:0071376">
    <property type="term" value="P:cellular response to corticotropin-releasing hormone stimulus"/>
    <property type="evidence" value="ECO:0007669"/>
    <property type="project" value="TreeGrafter"/>
</dbReference>
<evidence type="ECO:0000256" key="5">
    <source>
        <dbReference type="ARBA" id="ARBA00023015"/>
    </source>
</evidence>
<dbReference type="Pfam" id="PF00104">
    <property type="entry name" value="Hormone_recep"/>
    <property type="match status" value="1"/>
</dbReference>